<dbReference type="Gene3D" id="2.30.110.10">
    <property type="entry name" value="Electron Transport, Fmn-binding Protein, Chain A"/>
    <property type="match status" value="1"/>
</dbReference>
<dbReference type="Pfam" id="PF01243">
    <property type="entry name" value="PNPOx_N"/>
    <property type="match status" value="1"/>
</dbReference>
<evidence type="ECO:0000256" key="1">
    <source>
        <dbReference type="ARBA" id="ARBA00023002"/>
    </source>
</evidence>
<proteinExistence type="predicted"/>
<evidence type="ECO:0000313" key="4">
    <source>
        <dbReference type="Proteomes" id="UP000002027"/>
    </source>
</evidence>
<evidence type="ECO:0000259" key="2">
    <source>
        <dbReference type="Pfam" id="PF01243"/>
    </source>
</evidence>
<dbReference type="InterPro" id="IPR011576">
    <property type="entry name" value="Pyridox_Oxase_N"/>
</dbReference>
<accession>D1C973</accession>
<organism evidence="3 4">
    <name type="scientific">Sphaerobacter thermophilus (strain ATCC 49802 / DSM 20745 / KCCM 41009 / NCIMB 13125 / S 6022)</name>
    <dbReference type="NCBI Taxonomy" id="479434"/>
    <lineage>
        <taxon>Bacteria</taxon>
        <taxon>Pseudomonadati</taxon>
        <taxon>Thermomicrobiota</taxon>
        <taxon>Thermomicrobia</taxon>
        <taxon>Sphaerobacterales</taxon>
        <taxon>Sphaerobacterineae</taxon>
        <taxon>Sphaerobacteraceae</taxon>
        <taxon>Sphaerobacter</taxon>
    </lineage>
</organism>
<reference evidence="3 4" key="2">
    <citation type="journal article" date="2010" name="Stand. Genomic Sci.">
        <title>Complete genome sequence of Desulfohalobium retbaense type strain (HR(100)).</title>
        <authorList>
            <person name="Spring S."/>
            <person name="Nolan M."/>
            <person name="Lapidus A."/>
            <person name="Glavina Del Rio T."/>
            <person name="Copeland A."/>
            <person name="Tice H."/>
            <person name="Cheng J.F."/>
            <person name="Lucas S."/>
            <person name="Land M."/>
            <person name="Chen F."/>
            <person name="Bruce D."/>
            <person name="Goodwin L."/>
            <person name="Pitluck S."/>
            <person name="Ivanova N."/>
            <person name="Mavromatis K."/>
            <person name="Mikhailova N."/>
            <person name="Pati A."/>
            <person name="Chen A."/>
            <person name="Palaniappan K."/>
            <person name="Hauser L."/>
            <person name="Chang Y.J."/>
            <person name="Jeffries C.D."/>
            <person name="Munk C."/>
            <person name="Kiss H."/>
            <person name="Chain P."/>
            <person name="Han C."/>
            <person name="Brettin T."/>
            <person name="Detter J.C."/>
            <person name="Schuler E."/>
            <person name="Goker M."/>
            <person name="Rohde M."/>
            <person name="Bristow J."/>
            <person name="Eisen J.A."/>
            <person name="Markowitz V."/>
            <person name="Hugenholtz P."/>
            <person name="Kyrpides N.C."/>
            <person name="Klenk H.P."/>
        </authorList>
    </citation>
    <scope>NUCLEOTIDE SEQUENCE [LARGE SCALE GENOMIC DNA]</scope>
    <source>
        <strain evidence="4">ATCC 49802 / DSM 20745 / S 6022</strain>
    </source>
</reference>
<dbReference type="PANTHER" id="PTHR35176:SF4">
    <property type="entry name" value="PYRIDOXAMINE 5'-PHOSPHATE OXIDASE-RELATED FMN-BINDING"/>
    <property type="match status" value="1"/>
</dbReference>
<dbReference type="HOGENOM" id="CLU_115408_0_0_0"/>
<dbReference type="Proteomes" id="UP000002027">
    <property type="component" value="Chromosome 2"/>
</dbReference>
<dbReference type="InParanoid" id="D1C973"/>
<dbReference type="OrthoDB" id="157302at2"/>
<dbReference type="PANTHER" id="PTHR35176">
    <property type="entry name" value="HEME OXYGENASE HI_0854-RELATED"/>
    <property type="match status" value="1"/>
</dbReference>
<dbReference type="GO" id="GO:0070967">
    <property type="term" value="F:coenzyme F420 binding"/>
    <property type="evidence" value="ECO:0007669"/>
    <property type="project" value="TreeGrafter"/>
</dbReference>
<keyword evidence="1" id="KW-0560">Oxidoreductase</keyword>
<sequence>MASRGPAADLMVVIDDAHRTPAAWEDTRSTLEAAQWFWLATVRPDGRPHLVPLLAIWMDDALYFAASPNSRKGRNLADDPHCTIATREHGVDLVIEGEAVRVTDEARLHRLADAYADKYGWQVEVRDGALYGDGAPTAGPPPYAVYALTPATAFGFPAGQQFPPTRWRFASGSD</sequence>
<dbReference type="eggNOG" id="COG3467">
    <property type="taxonomic scope" value="Bacteria"/>
</dbReference>
<dbReference type="EMBL" id="CP001824">
    <property type="protein sequence ID" value="ACZ40366.1"/>
    <property type="molecule type" value="Genomic_DNA"/>
</dbReference>
<dbReference type="AlphaFoldDB" id="D1C973"/>
<dbReference type="GO" id="GO:0005829">
    <property type="term" value="C:cytosol"/>
    <property type="evidence" value="ECO:0007669"/>
    <property type="project" value="TreeGrafter"/>
</dbReference>
<feature type="domain" description="Pyridoxamine 5'-phosphate oxidase N-terminal" evidence="2">
    <location>
        <begin position="26"/>
        <end position="152"/>
    </location>
</feature>
<dbReference type="InterPro" id="IPR012349">
    <property type="entry name" value="Split_barrel_FMN-bd"/>
</dbReference>
<dbReference type="SUPFAM" id="SSF50475">
    <property type="entry name" value="FMN-binding split barrel"/>
    <property type="match status" value="1"/>
</dbReference>
<dbReference type="RefSeq" id="WP_012873401.1">
    <property type="nucleotide sequence ID" value="NC_013524.1"/>
</dbReference>
<dbReference type="KEGG" id="sti:Sthe_2962"/>
<protein>
    <submittedName>
        <fullName evidence="3">Pyridoxamine 5'-phosphate oxidase-related FMN-binding protein</fullName>
    </submittedName>
</protein>
<gene>
    <name evidence="3" type="ordered locus">Sthe_2962</name>
</gene>
<evidence type="ECO:0000313" key="3">
    <source>
        <dbReference type="EMBL" id="ACZ40366.1"/>
    </source>
</evidence>
<keyword evidence="4" id="KW-1185">Reference proteome</keyword>
<name>D1C973_SPHTD</name>
<dbReference type="STRING" id="479434.Sthe_2962"/>
<dbReference type="GO" id="GO:0016627">
    <property type="term" value="F:oxidoreductase activity, acting on the CH-CH group of donors"/>
    <property type="evidence" value="ECO:0007669"/>
    <property type="project" value="TreeGrafter"/>
</dbReference>
<dbReference type="InterPro" id="IPR052019">
    <property type="entry name" value="F420H2_bilvrd_red/Heme_oxyg"/>
</dbReference>
<reference evidence="4" key="1">
    <citation type="submission" date="2009-11" db="EMBL/GenBank/DDBJ databases">
        <title>The complete chromosome 2 of Sphaerobacter thermophilus DSM 20745.</title>
        <authorList>
            <person name="Lucas S."/>
            <person name="Copeland A."/>
            <person name="Lapidus A."/>
            <person name="Glavina del Rio T."/>
            <person name="Dalin E."/>
            <person name="Tice H."/>
            <person name="Bruce D."/>
            <person name="Goodwin L."/>
            <person name="Pitluck S."/>
            <person name="Kyrpides N."/>
            <person name="Mavromatis K."/>
            <person name="Ivanova N."/>
            <person name="Mikhailova N."/>
            <person name="LaButti K.M."/>
            <person name="Clum A."/>
            <person name="Sun H.I."/>
            <person name="Brettin T."/>
            <person name="Detter J.C."/>
            <person name="Han C."/>
            <person name="Larimer F."/>
            <person name="Land M."/>
            <person name="Hauser L."/>
            <person name="Markowitz V."/>
            <person name="Cheng J.F."/>
            <person name="Hugenholtz P."/>
            <person name="Woyke T."/>
            <person name="Wu D."/>
            <person name="Steenblock K."/>
            <person name="Schneider S."/>
            <person name="Pukall R."/>
            <person name="Goeker M."/>
            <person name="Klenk H.P."/>
            <person name="Eisen J.A."/>
        </authorList>
    </citation>
    <scope>NUCLEOTIDE SEQUENCE [LARGE SCALE GENOMIC DNA]</scope>
    <source>
        <strain evidence="4">ATCC 49802 / DSM 20745 / S 6022</strain>
    </source>
</reference>